<dbReference type="SUPFAM" id="SSF53448">
    <property type="entry name" value="Nucleotide-diphospho-sugar transferases"/>
    <property type="match status" value="1"/>
</dbReference>
<reference evidence="1 2" key="1">
    <citation type="submission" date="2016-07" db="EMBL/GenBank/DDBJ databases">
        <title>Genomic analysis of zinc-resistant bacterium Mucilaginibacter pedocola TBZ30.</title>
        <authorList>
            <person name="Huang J."/>
            <person name="Tang J."/>
        </authorList>
    </citation>
    <scope>NUCLEOTIDE SEQUENCE [LARGE SCALE GENOMIC DNA]</scope>
    <source>
        <strain evidence="1 2">TBZ30</strain>
    </source>
</reference>
<organism evidence="1 2">
    <name type="scientific">Mucilaginibacter pedocola</name>
    <dbReference type="NCBI Taxonomy" id="1792845"/>
    <lineage>
        <taxon>Bacteria</taxon>
        <taxon>Pseudomonadati</taxon>
        <taxon>Bacteroidota</taxon>
        <taxon>Sphingobacteriia</taxon>
        <taxon>Sphingobacteriales</taxon>
        <taxon>Sphingobacteriaceae</taxon>
        <taxon>Mucilaginibacter</taxon>
    </lineage>
</organism>
<dbReference type="EMBL" id="MBTF01000034">
    <property type="protein sequence ID" value="OOQ58072.1"/>
    <property type="molecule type" value="Genomic_DNA"/>
</dbReference>
<proteinExistence type="predicted"/>
<evidence type="ECO:0008006" key="3">
    <source>
        <dbReference type="Google" id="ProtNLM"/>
    </source>
</evidence>
<dbReference type="STRING" id="1792845.BC343_10455"/>
<accession>A0A1S9PAS7</accession>
<dbReference type="InterPro" id="IPR029044">
    <property type="entry name" value="Nucleotide-diphossugar_trans"/>
</dbReference>
<evidence type="ECO:0000313" key="1">
    <source>
        <dbReference type="EMBL" id="OOQ58072.1"/>
    </source>
</evidence>
<evidence type="ECO:0000313" key="2">
    <source>
        <dbReference type="Proteomes" id="UP000189739"/>
    </source>
</evidence>
<dbReference type="Proteomes" id="UP000189739">
    <property type="component" value="Unassembled WGS sequence"/>
</dbReference>
<dbReference type="AlphaFoldDB" id="A0A1S9PAS7"/>
<dbReference type="Gene3D" id="3.90.550.10">
    <property type="entry name" value="Spore Coat Polysaccharide Biosynthesis Protein SpsA, Chain A"/>
    <property type="match status" value="1"/>
</dbReference>
<sequence length="315" mass="36331">MVLHTPVLFLIFNRPQLTQRVFDAIAIAKPKRLYIAADGPRESNESDNELCAQTREVTTKVNWDCEVKTLFRQQNLGCKTAVAGAINWFFEHEEEGIILEDDCLPHESFFRYCEELLHRYRNDERVMSVSGSNLLGKPWKYDEQSYFFAHGGIWGWATWRRAWQLYDRDMKGWPDLQTQKTIKENIQTKDWYNFYAPMFEASYNDTLDTWDIQWFYTILVNNGLAINPAVNLVSNIGFANGTHLNSNDTAIANLSVSPIAFPLVPPPSQKADKAYLKLTYKHVTGGQQALTMFPRRVINFLRKSILGINPQPAQP</sequence>
<gene>
    <name evidence="1" type="ORF">BC343_10455</name>
</gene>
<protein>
    <recommendedName>
        <fullName evidence="3">Nucleotide-diphospho-sugar transferase</fullName>
    </recommendedName>
</protein>
<name>A0A1S9PAS7_9SPHI</name>
<comment type="caution">
    <text evidence="1">The sequence shown here is derived from an EMBL/GenBank/DDBJ whole genome shotgun (WGS) entry which is preliminary data.</text>
</comment>
<keyword evidence="2" id="KW-1185">Reference proteome</keyword>